<evidence type="ECO:0000256" key="2">
    <source>
        <dbReference type="ARBA" id="ARBA00022553"/>
    </source>
</evidence>
<evidence type="ECO:0000313" key="4">
    <source>
        <dbReference type="Proteomes" id="UP000472262"/>
    </source>
</evidence>
<dbReference type="GO" id="GO:0051373">
    <property type="term" value="F:FATZ binding"/>
    <property type="evidence" value="ECO:0007669"/>
    <property type="project" value="TreeGrafter"/>
</dbReference>
<sequence>MSQFSTLSVRERKKQAAALCHEVHGANGITFCQNLLSHQIVIAVNFDLVGTFLVLMRKAAYKSYRMKFFENVKMAVVLLEKPLRYGGPLINIPPERFNATAVSSSRTETNTDASLILRVATPYGGFDKTPRGITFKLPEVDLNAPRYPELQDPAAKRPIFNRTAQGWISNGTPLILPSVSLEPFEIPESDDL</sequence>
<dbReference type="GO" id="GO:0015629">
    <property type="term" value="C:actin cytoskeleton"/>
    <property type="evidence" value="ECO:0007669"/>
    <property type="project" value="TreeGrafter"/>
</dbReference>
<dbReference type="Ensembl" id="ENSSGRT00000014561.1">
    <property type="protein sequence ID" value="ENSSGRP00000013462.1"/>
    <property type="gene ID" value="ENSSGRG00000008510.1"/>
</dbReference>
<organism evidence="3 4">
    <name type="scientific">Sinocyclocheilus grahami</name>
    <name type="common">Dianchi golden-line fish</name>
    <name type="synonym">Barbus grahami</name>
    <dbReference type="NCBI Taxonomy" id="75366"/>
    <lineage>
        <taxon>Eukaryota</taxon>
        <taxon>Metazoa</taxon>
        <taxon>Chordata</taxon>
        <taxon>Craniata</taxon>
        <taxon>Vertebrata</taxon>
        <taxon>Euteleostomi</taxon>
        <taxon>Actinopterygii</taxon>
        <taxon>Neopterygii</taxon>
        <taxon>Teleostei</taxon>
        <taxon>Ostariophysi</taxon>
        <taxon>Cypriniformes</taxon>
        <taxon>Cyprinidae</taxon>
        <taxon>Cyprininae</taxon>
        <taxon>Sinocyclocheilus</taxon>
    </lineage>
</organism>
<dbReference type="AlphaFoldDB" id="A0A672KS39"/>
<reference evidence="3" key="2">
    <citation type="submission" date="2025-09" db="UniProtKB">
        <authorList>
            <consortium name="Ensembl"/>
        </authorList>
    </citation>
    <scope>IDENTIFICATION</scope>
</reference>
<dbReference type="GO" id="GO:0003779">
    <property type="term" value="F:actin binding"/>
    <property type="evidence" value="ECO:0007669"/>
    <property type="project" value="TreeGrafter"/>
</dbReference>
<evidence type="ECO:0000256" key="1">
    <source>
        <dbReference type="ARBA" id="ARBA00009126"/>
    </source>
</evidence>
<evidence type="ECO:0008006" key="5">
    <source>
        <dbReference type="Google" id="ProtNLM"/>
    </source>
</evidence>
<accession>A0A672KS39</accession>
<dbReference type="GO" id="GO:0031433">
    <property type="term" value="F:telethonin binding"/>
    <property type="evidence" value="ECO:0007669"/>
    <property type="project" value="TreeGrafter"/>
</dbReference>
<dbReference type="GO" id="GO:0030018">
    <property type="term" value="C:Z disc"/>
    <property type="evidence" value="ECO:0007669"/>
    <property type="project" value="InterPro"/>
</dbReference>
<dbReference type="InterPro" id="IPR008438">
    <property type="entry name" value="MYOZ"/>
</dbReference>
<dbReference type="PANTHER" id="PTHR15941:SF9">
    <property type="entry name" value="MYOZENIN-2"/>
    <property type="match status" value="1"/>
</dbReference>
<reference evidence="3" key="1">
    <citation type="submission" date="2025-08" db="UniProtKB">
        <authorList>
            <consortium name="Ensembl"/>
        </authorList>
    </citation>
    <scope>IDENTIFICATION</scope>
</reference>
<dbReference type="InParanoid" id="A0A672KS39"/>
<dbReference type="Pfam" id="PF05556">
    <property type="entry name" value="Calsarcin"/>
    <property type="match status" value="1"/>
</dbReference>
<dbReference type="PANTHER" id="PTHR15941">
    <property type="entry name" value="MYOZENIN"/>
    <property type="match status" value="1"/>
</dbReference>
<name>A0A672KS39_SINGR</name>
<comment type="similarity">
    <text evidence="1">Belongs to the myozenin family.</text>
</comment>
<evidence type="ECO:0000313" key="3">
    <source>
        <dbReference type="Ensembl" id="ENSSGRP00000013462.1"/>
    </source>
</evidence>
<keyword evidence="2" id="KW-0597">Phosphoprotein</keyword>
<dbReference type="Proteomes" id="UP000472262">
    <property type="component" value="Unassembled WGS sequence"/>
</dbReference>
<proteinExistence type="inferred from homology"/>
<protein>
    <recommendedName>
        <fullName evidence="5">Myozenin 2b</fullName>
    </recommendedName>
</protein>
<keyword evidence="4" id="KW-1185">Reference proteome</keyword>